<dbReference type="SUPFAM" id="SSF52540">
    <property type="entry name" value="P-loop containing nucleoside triphosphate hydrolases"/>
    <property type="match status" value="1"/>
</dbReference>
<reference evidence="3 4" key="1">
    <citation type="submission" date="2020-08" db="EMBL/GenBank/DDBJ databases">
        <title>Genomic Encyclopedia of Type Strains, Phase IV (KMG-IV): sequencing the most valuable type-strain genomes for metagenomic binning, comparative biology and taxonomic classification.</title>
        <authorList>
            <person name="Goeker M."/>
        </authorList>
    </citation>
    <scope>NUCLEOTIDE SEQUENCE [LARGE SCALE GENOMIC DNA]</scope>
    <source>
        <strain evidence="3 4">DSM 7051</strain>
    </source>
</reference>
<organism evidence="3 4">
    <name type="scientific">Aminobacter aganoensis</name>
    <dbReference type="NCBI Taxonomy" id="83264"/>
    <lineage>
        <taxon>Bacteria</taxon>
        <taxon>Pseudomonadati</taxon>
        <taxon>Pseudomonadota</taxon>
        <taxon>Alphaproteobacteria</taxon>
        <taxon>Hyphomicrobiales</taxon>
        <taxon>Phyllobacteriaceae</taxon>
        <taxon>Aminobacter</taxon>
    </lineage>
</organism>
<dbReference type="Gene3D" id="3.40.50.300">
    <property type="entry name" value="P-loop containing nucleotide triphosphate hydrolases"/>
    <property type="match status" value="2"/>
</dbReference>
<sequence length="1167" mass="129324">MRLHRLDLTRYGKFTNHSIDFGERPDGQPDLHVIYGPNEAGKSTAFTGFLDLLFGIGTQSPFAFLHPYSTMRIGGLLEFGAETREFVRIKRPQNSLLDAEERPIPESAVRGELGGIEREAYRTMFSLDDETLEKGGESILASKGDLGQLLFSASSGLARFSDKLLDLRNEADGFYKYRARSGVLTELKARLAELKAEREQFDTLASDHARLVEARDRSRTHYDEAGAERTRTQARINEIQGYLIALPRLAALRSIREQLAMVADVPEAPPAWASELPGLQKEEIELGVQSTAITEDITRLEAEIAAITVDEAALRLAERVDRLADLRARHVTAEKDIPERRLQQREIDRSISTILDRIEREGEAEPRRLVLTTTTAGRLRELVEARSGIDAELRNAGKELAEARRRLGEVAEALPVTGDNAQATPERDRSIAELASTLEAMRSADHRVRQHVAERARAAALEILADRLSVLRPWQGGADDLALMSCPSSETVRRWKAECAAAEAVLARQENEIERLTTQLRHLEAECIGFSSVTGVVTDQEAAEIRMSREQAWAAHRHTLDFATADLFEAALRRDDIVNAGRVSHMSDLAKLHQNGQVLTVARADLERAVELKDAAVVALGDLDAQVAIAVRAMSPFPTLSPLLPELEDWLARREKALESRDAVRGAERDVLAAQVDADAATARLHTALGRAGQPQKPDADFDTLLANAQALLDRETEQRRLRANLEDRHRDVASRERAAERIEAEEKVWDNAWAVACRGCWLGEAAEIPTIGVVREILIAIADLAPAIEKREGLVDRIEKMEKDQASFREEVLALAETLGVPAGTAPVIELAQRIGEKIREAEAESDRRKRAVDRLEQVKERQRLLAEKSAIHEEQKRRMTDFFGVPSLTKVASCLADVARRLELGGQAEAAEREILEAAHVPDLVSVEVALAAADRSALEAELIDLNARAEDQDRRCHELFATWSAARSEVEAIGGDARVAAIEERRRTTLLEIEDGATRYLRLRAGIAATEHALATYRERHRSSMMTRASAAFRTISRGAYTGLAAQPGKDGEMLIALSDAGGSKAANELSKGTRFQLYLALRVAGYHEFVQARSPVPFVADDIMETFDDFRAEEAFRLFAEMAVNGQVIYLTHHHHLCEIAQRVCPVVRLHRLGETTEAGQTA</sequence>
<comment type="caution">
    <text evidence="3">The sequence shown here is derived from an EMBL/GenBank/DDBJ whole genome shotgun (WGS) entry which is preliminary data.</text>
</comment>
<keyword evidence="1" id="KW-0175">Coiled coil</keyword>
<evidence type="ECO:0000313" key="3">
    <source>
        <dbReference type="EMBL" id="MBB6355859.1"/>
    </source>
</evidence>
<dbReference type="Proteomes" id="UP000536262">
    <property type="component" value="Unassembled WGS sequence"/>
</dbReference>
<dbReference type="AlphaFoldDB" id="A0A7X0KMB3"/>
<feature type="coiled-coil region" evidence="1">
    <location>
        <begin position="840"/>
        <end position="870"/>
    </location>
</feature>
<proteinExistence type="predicted"/>
<dbReference type="PANTHER" id="PTHR41259">
    <property type="entry name" value="DOUBLE-STRAND BREAK REPAIR RAD50 ATPASE, PUTATIVE-RELATED"/>
    <property type="match status" value="1"/>
</dbReference>
<dbReference type="InterPro" id="IPR038734">
    <property type="entry name" value="YhaN_AAA"/>
</dbReference>
<evidence type="ECO:0000256" key="1">
    <source>
        <dbReference type="SAM" id="Coils"/>
    </source>
</evidence>
<keyword evidence="4" id="KW-1185">Reference proteome</keyword>
<evidence type="ECO:0000259" key="2">
    <source>
        <dbReference type="Pfam" id="PF13514"/>
    </source>
</evidence>
<gene>
    <name evidence="3" type="ORF">GGR00_003664</name>
</gene>
<accession>A0A7X0KMB3</accession>
<protein>
    <submittedName>
        <fullName evidence="3">Uncharacterized protein YhaN</fullName>
    </submittedName>
</protein>
<dbReference type="PANTHER" id="PTHR41259:SF1">
    <property type="entry name" value="DOUBLE-STRAND BREAK REPAIR RAD50 ATPASE, PUTATIVE-RELATED"/>
    <property type="match status" value="1"/>
</dbReference>
<dbReference type="RefSeq" id="WP_184700239.1">
    <property type="nucleotide sequence ID" value="NZ_BAABEG010000005.1"/>
</dbReference>
<evidence type="ECO:0000313" key="4">
    <source>
        <dbReference type="Proteomes" id="UP000536262"/>
    </source>
</evidence>
<dbReference type="Pfam" id="PF13514">
    <property type="entry name" value="AAA_27"/>
    <property type="match status" value="1"/>
</dbReference>
<dbReference type="InterPro" id="IPR027417">
    <property type="entry name" value="P-loop_NTPase"/>
</dbReference>
<name>A0A7X0KMB3_9HYPH</name>
<feature type="domain" description="YhaN AAA" evidence="2">
    <location>
        <begin position="1"/>
        <end position="202"/>
    </location>
</feature>
<feature type="coiled-coil region" evidence="1">
    <location>
        <begin position="386"/>
        <end position="413"/>
    </location>
</feature>
<dbReference type="EMBL" id="JACHOU010000009">
    <property type="protein sequence ID" value="MBB6355859.1"/>
    <property type="molecule type" value="Genomic_DNA"/>
</dbReference>
<feature type="coiled-coil region" evidence="1">
    <location>
        <begin position="492"/>
        <end position="526"/>
    </location>
</feature>